<gene>
    <name evidence="2" type="ORF">N8I86_14780</name>
</gene>
<reference evidence="2" key="1">
    <citation type="submission" date="2022-10" db="EMBL/GenBank/DDBJ databases">
        <authorList>
            <person name="Mo P."/>
        </authorList>
    </citation>
    <scope>NUCLEOTIDE SEQUENCE</scope>
    <source>
        <strain evidence="2">HUAS 14-6</strain>
    </source>
</reference>
<protein>
    <submittedName>
        <fullName evidence="2">Uncharacterized protein</fullName>
    </submittedName>
</protein>
<dbReference type="Proteomes" id="UP001060733">
    <property type="component" value="Chromosome"/>
</dbReference>
<keyword evidence="3" id="KW-1185">Reference proteome</keyword>
<sequence length="126" mass="13515">MFPEDYEEFVATYGDGEADAFLTFLVPEQAEGADPSGAMAEETAEARRMWLRAPPAGYGSQATPSVIAWGVNARADLLRWANSGGPRRTSVDDGPRRSAGWPTVPHPSDRPHKDEATASKLATTPA</sequence>
<evidence type="ECO:0000313" key="3">
    <source>
        <dbReference type="Proteomes" id="UP001060733"/>
    </source>
</evidence>
<dbReference type="EMBL" id="CP106795">
    <property type="protein sequence ID" value="UXY35896.1"/>
    <property type="molecule type" value="Genomic_DNA"/>
</dbReference>
<evidence type="ECO:0000313" key="2">
    <source>
        <dbReference type="EMBL" id="UXY35896.1"/>
    </source>
</evidence>
<accession>A0ABY6ENC2</accession>
<evidence type="ECO:0000256" key="1">
    <source>
        <dbReference type="SAM" id="MobiDB-lite"/>
    </source>
</evidence>
<organism evidence="2 3">
    <name type="scientific">Streptomyces albidocamelliae</name>
    <dbReference type="NCBI Taxonomy" id="2981135"/>
    <lineage>
        <taxon>Bacteria</taxon>
        <taxon>Bacillati</taxon>
        <taxon>Actinomycetota</taxon>
        <taxon>Actinomycetes</taxon>
        <taxon>Kitasatosporales</taxon>
        <taxon>Streptomycetaceae</taxon>
        <taxon>Streptomyces</taxon>
    </lineage>
</organism>
<proteinExistence type="predicted"/>
<feature type="region of interest" description="Disordered" evidence="1">
    <location>
        <begin position="80"/>
        <end position="126"/>
    </location>
</feature>
<feature type="compositionally biased region" description="Basic and acidic residues" evidence="1">
    <location>
        <begin position="107"/>
        <end position="117"/>
    </location>
</feature>
<name>A0ABY6ENC2_9ACTN</name>
<dbReference type="RefSeq" id="WP_263277965.1">
    <property type="nucleotide sequence ID" value="NZ_CP106795.1"/>
</dbReference>